<dbReference type="PANTHER" id="PTHR46148">
    <property type="entry name" value="CHROMO DOMAIN-CONTAINING PROTEIN"/>
    <property type="match status" value="1"/>
</dbReference>
<evidence type="ECO:0000313" key="3">
    <source>
        <dbReference type="Proteomes" id="UP001234989"/>
    </source>
</evidence>
<dbReference type="Pfam" id="PF24626">
    <property type="entry name" value="SH3_Tf2-1"/>
    <property type="match status" value="1"/>
</dbReference>
<sequence>MAPVELKELKEQLKDLLDKGFIRPNISPWGAPVLNKEEHATHLRVVLQTLIDRQLFAKFSKYEFLLQFVAFLGHILSSEEGSDGYVIYCDASRVGLGCVLMQKGKVIEKVQLIRDRLKTAQSRQKSYEDVRRRDLVFQIDDWIFLKVSPMKGLMRFGKKGKLNPRYVGLYMILKRIGKVSYKLELPAKLAAMHTVFHISLLKKCVGDPTFIVPLESVAVKDSFTYEDEPVEILNRQVDTRTVGGVRGWPPAAPRIHLRTVGQTTGRGPGPWIETPRSHL</sequence>
<feature type="domain" description="Tf2-1-like SH3-like" evidence="1">
    <location>
        <begin position="141"/>
        <end position="205"/>
    </location>
</feature>
<proteinExistence type="predicted"/>
<dbReference type="InterPro" id="IPR043502">
    <property type="entry name" value="DNA/RNA_pol_sf"/>
</dbReference>
<reference evidence="2" key="1">
    <citation type="submission" date="2023-08" db="EMBL/GenBank/DDBJ databases">
        <title>A de novo genome assembly of Solanum verrucosum Schlechtendal, a Mexican diploid species geographically isolated from the other diploid A-genome species in potato relatives.</title>
        <authorList>
            <person name="Hosaka K."/>
        </authorList>
    </citation>
    <scope>NUCLEOTIDE SEQUENCE</scope>
    <source>
        <tissue evidence="2">Young leaves</tissue>
    </source>
</reference>
<protein>
    <recommendedName>
        <fullName evidence="1">Tf2-1-like SH3-like domain-containing protein</fullName>
    </recommendedName>
</protein>
<gene>
    <name evidence="2" type="ORF">MTR67_035398</name>
</gene>
<dbReference type="Gene3D" id="3.30.70.270">
    <property type="match status" value="1"/>
</dbReference>
<evidence type="ECO:0000313" key="2">
    <source>
        <dbReference type="EMBL" id="WMV42013.1"/>
    </source>
</evidence>
<dbReference type="InterPro" id="IPR056924">
    <property type="entry name" value="SH3_Tf2-1"/>
</dbReference>
<name>A0AAF0UA18_SOLVR</name>
<keyword evidence="3" id="KW-1185">Reference proteome</keyword>
<dbReference type="PANTHER" id="PTHR46148:SF56">
    <property type="entry name" value="RETROTRANSPOSON PROTEIN"/>
    <property type="match status" value="1"/>
</dbReference>
<dbReference type="AlphaFoldDB" id="A0AAF0UA18"/>
<accession>A0AAF0UA18</accession>
<dbReference type="InterPro" id="IPR043128">
    <property type="entry name" value="Rev_trsase/Diguanyl_cyclase"/>
</dbReference>
<dbReference type="Proteomes" id="UP001234989">
    <property type="component" value="Chromosome 8"/>
</dbReference>
<organism evidence="2 3">
    <name type="scientific">Solanum verrucosum</name>
    <dbReference type="NCBI Taxonomy" id="315347"/>
    <lineage>
        <taxon>Eukaryota</taxon>
        <taxon>Viridiplantae</taxon>
        <taxon>Streptophyta</taxon>
        <taxon>Embryophyta</taxon>
        <taxon>Tracheophyta</taxon>
        <taxon>Spermatophyta</taxon>
        <taxon>Magnoliopsida</taxon>
        <taxon>eudicotyledons</taxon>
        <taxon>Gunneridae</taxon>
        <taxon>Pentapetalae</taxon>
        <taxon>asterids</taxon>
        <taxon>lamiids</taxon>
        <taxon>Solanales</taxon>
        <taxon>Solanaceae</taxon>
        <taxon>Solanoideae</taxon>
        <taxon>Solaneae</taxon>
        <taxon>Solanum</taxon>
    </lineage>
</organism>
<dbReference type="EMBL" id="CP133619">
    <property type="protein sequence ID" value="WMV42013.1"/>
    <property type="molecule type" value="Genomic_DNA"/>
</dbReference>
<dbReference type="SUPFAM" id="SSF56672">
    <property type="entry name" value="DNA/RNA polymerases"/>
    <property type="match status" value="1"/>
</dbReference>
<evidence type="ECO:0000259" key="1">
    <source>
        <dbReference type="Pfam" id="PF24626"/>
    </source>
</evidence>